<dbReference type="EMBL" id="BMCT01000013">
    <property type="protein sequence ID" value="GGF88389.1"/>
    <property type="molecule type" value="Genomic_DNA"/>
</dbReference>
<evidence type="ECO:0000256" key="2">
    <source>
        <dbReference type="ARBA" id="ARBA00023315"/>
    </source>
</evidence>
<dbReference type="PANTHER" id="PTHR43877:SF2">
    <property type="entry name" value="AMINOALKYLPHOSPHONATE N-ACETYLTRANSFERASE-RELATED"/>
    <property type="match status" value="1"/>
</dbReference>
<dbReference type="Proteomes" id="UP000606044">
    <property type="component" value="Unassembled WGS sequence"/>
</dbReference>
<gene>
    <name evidence="4" type="ORF">GCM10007301_55350</name>
</gene>
<sequence>MDAAYGIHIPRMGRLPFPMQDDYADLVAQGTVHVLEADGAVAGLVVLVREPDFMFLDNIAVAPTAQRRGFGHRLLAFAEATARAAGYEAIRLYTNEVLTENIALYDRAGYVETHRVAREGFHQVYMTKQL</sequence>
<keyword evidence="5" id="KW-1185">Reference proteome</keyword>
<dbReference type="PROSITE" id="PS51186">
    <property type="entry name" value="GNAT"/>
    <property type="match status" value="1"/>
</dbReference>
<evidence type="ECO:0000259" key="3">
    <source>
        <dbReference type="PROSITE" id="PS51186"/>
    </source>
</evidence>
<feature type="domain" description="N-acetyltransferase" evidence="3">
    <location>
        <begin position="1"/>
        <end position="130"/>
    </location>
</feature>
<dbReference type="GO" id="GO:0016747">
    <property type="term" value="F:acyltransferase activity, transferring groups other than amino-acyl groups"/>
    <property type="evidence" value="ECO:0007669"/>
    <property type="project" value="InterPro"/>
</dbReference>
<proteinExistence type="predicted"/>
<dbReference type="InterPro" id="IPR016181">
    <property type="entry name" value="Acyl_CoA_acyltransferase"/>
</dbReference>
<dbReference type="Pfam" id="PF00583">
    <property type="entry name" value="Acetyltransf_1"/>
    <property type="match status" value="1"/>
</dbReference>
<reference evidence="4" key="1">
    <citation type="journal article" date="2014" name="Int. J. Syst. Evol. Microbiol.">
        <title>Complete genome sequence of Corynebacterium casei LMG S-19264T (=DSM 44701T), isolated from a smear-ripened cheese.</title>
        <authorList>
            <consortium name="US DOE Joint Genome Institute (JGI-PGF)"/>
            <person name="Walter F."/>
            <person name="Albersmeier A."/>
            <person name="Kalinowski J."/>
            <person name="Ruckert C."/>
        </authorList>
    </citation>
    <scope>NUCLEOTIDE SEQUENCE</scope>
    <source>
        <strain evidence="4">CCM 7897</strain>
    </source>
</reference>
<keyword evidence="1" id="KW-0808">Transferase</keyword>
<evidence type="ECO:0000313" key="4">
    <source>
        <dbReference type="EMBL" id="GGF88389.1"/>
    </source>
</evidence>
<dbReference type="Gene3D" id="3.40.630.30">
    <property type="match status" value="1"/>
</dbReference>
<dbReference type="SUPFAM" id="SSF55729">
    <property type="entry name" value="Acyl-CoA N-acyltransferases (Nat)"/>
    <property type="match status" value="1"/>
</dbReference>
<organism evidence="4 5">
    <name type="scientific">Azorhizobium oxalatiphilum</name>
    <dbReference type="NCBI Taxonomy" id="980631"/>
    <lineage>
        <taxon>Bacteria</taxon>
        <taxon>Pseudomonadati</taxon>
        <taxon>Pseudomonadota</taxon>
        <taxon>Alphaproteobacteria</taxon>
        <taxon>Hyphomicrobiales</taxon>
        <taxon>Xanthobacteraceae</taxon>
        <taxon>Azorhizobium</taxon>
    </lineage>
</organism>
<protein>
    <submittedName>
        <fullName evidence="4">Acetyltransferase</fullName>
    </submittedName>
</protein>
<dbReference type="AlphaFoldDB" id="A0A917FLN3"/>
<comment type="caution">
    <text evidence="4">The sequence shown here is derived from an EMBL/GenBank/DDBJ whole genome shotgun (WGS) entry which is preliminary data.</text>
</comment>
<dbReference type="PANTHER" id="PTHR43877">
    <property type="entry name" value="AMINOALKYLPHOSPHONATE N-ACETYLTRANSFERASE-RELATED-RELATED"/>
    <property type="match status" value="1"/>
</dbReference>
<accession>A0A917FLN3</accession>
<dbReference type="InterPro" id="IPR050832">
    <property type="entry name" value="Bact_Acetyltransf"/>
</dbReference>
<evidence type="ECO:0000313" key="5">
    <source>
        <dbReference type="Proteomes" id="UP000606044"/>
    </source>
</evidence>
<dbReference type="InterPro" id="IPR000182">
    <property type="entry name" value="GNAT_dom"/>
</dbReference>
<reference evidence="4" key="2">
    <citation type="submission" date="2020-09" db="EMBL/GenBank/DDBJ databases">
        <authorList>
            <person name="Sun Q."/>
            <person name="Sedlacek I."/>
        </authorList>
    </citation>
    <scope>NUCLEOTIDE SEQUENCE</scope>
    <source>
        <strain evidence="4">CCM 7897</strain>
    </source>
</reference>
<evidence type="ECO:0000256" key="1">
    <source>
        <dbReference type="ARBA" id="ARBA00022679"/>
    </source>
</evidence>
<dbReference type="CDD" id="cd04301">
    <property type="entry name" value="NAT_SF"/>
    <property type="match status" value="1"/>
</dbReference>
<name>A0A917FLN3_9HYPH</name>
<keyword evidence="2" id="KW-0012">Acyltransferase</keyword>